<feature type="transmembrane region" description="Helical" evidence="1">
    <location>
        <begin position="249"/>
        <end position="267"/>
    </location>
</feature>
<name>A0ABU3PDP5_9BURK</name>
<organism evidence="3 4">
    <name type="scientific">Roseateles aquae</name>
    <dbReference type="NCBI Taxonomy" id="3077235"/>
    <lineage>
        <taxon>Bacteria</taxon>
        <taxon>Pseudomonadati</taxon>
        <taxon>Pseudomonadota</taxon>
        <taxon>Betaproteobacteria</taxon>
        <taxon>Burkholderiales</taxon>
        <taxon>Sphaerotilaceae</taxon>
        <taxon>Roseateles</taxon>
    </lineage>
</organism>
<keyword evidence="4" id="KW-1185">Reference proteome</keyword>
<keyword evidence="1" id="KW-0472">Membrane</keyword>
<accession>A0ABU3PDP5</accession>
<feature type="transmembrane region" description="Helical" evidence="1">
    <location>
        <begin position="220"/>
        <end position="237"/>
    </location>
</feature>
<gene>
    <name evidence="3" type="ORF">RQP53_13345</name>
</gene>
<evidence type="ECO:0000256" key="1">
    <source>
        <dbReference type="SAM" id="Phobius"/>
    </source>
</evidence>
<keyword evidence="1" id="KW-0812">Transmembrane</keyword>
<feature type="transmembrane region" description="Helical" evidence="1">
    <location>
        <begin position="160"/>
        <end position="181"/>
    </location>
</feature>
<evidence type="ECO:0000313" key="4">
    <source>
        <dbReference type="Proteomes" id="UP001246372"/>
    </source>
</evidence>
<dbReference type="PROSITE" id="PS50006">
    <property type="entry name" value="FHA_DOMAIN"/>
    <property type="match status" value="1"/>
</dbReference>
<dbReference type="InterPro" id="IPR000253">
    <property type="entry name" value="FHA_dom"/>
</dbReference>
<feature type="transmembrane region" description="Helical" evidence="1">
    <location>
        <begin position="193"/>
        <end position="214"/>
    </location>
</feature>
<dbReference type="Proteomes" id="UP001246372">
    <property type="component" value="Unassembled WGS sequence"/>
</dbReference>
<keyword evidence="1" id="KW-1133">Transmembrane helix</keyword>
<sequence>MVHAAVIEILDRDGRVRQSHKVQGWPLSVGRSPECTLVLADPHLAGFHAELHWTEQGPELQMLDSINGGWLGRQRLQPGQRSAWPTTTVLQLGASLLRLRTSLEALPEERPLSQPETSRSHLRHLWVPALASLWALLLWYDQWANLDPGARWTDYAGPVLWPLAIVAGWAALWSLVTQLFQHWFPFHAHLKRALIGLTGLHLLGMALPVVAYAFSVPRLMALDSLAFPCGIAALLWWHASAVWPRARRGLAMVLVAMLLLGFGLMAAKRSEQQHWFGPAYLSNLPPPALRLVAPKTPEQLLDSLRPLEAELARQAGKENDTPSLDGNSD</sequence>
<evidence type="ECO:0000259" key="2">
    <source>
        <dbReference type="PROSITE" id="PS50006"/>
    </source>
</evidence>
<comment type="caution">
    <text evidence="3">The sequence shown here is derived from an EMBL/GenBank/DDBJ whole genome shotgun (WGS) entry which is preliminary data.</text>
</comment>
<dbReference type="Gene3D" id="2.60.200.20">
    <property type="match status" value="1"/>
</dbReference>
<protein>
    <submittedName>
        <fullName evidence="3">FHA domain-containing protein</fullName>
    </submittedName>
</protein>
<evidence type="ECO:0000313" key="3">
    <source>
        <dbReference type="EMBL" id="MDT9000253.1"/>
    </source>
</evidence>
<reference evidence="3" key="1">
    <citation type="submission" date="2023-09" db="EMBL/GenBank/DDBJ databases">
        <title>Paucibacter sp. APW11 Genome sequencing and assembly.</title>
        <authorList>
            <person name="Kim I."/>
        </authorList>
    </citation>
    <scope>NUCLEOTIDE SEQUENCE</scope>
    <source>
        <strain evidence="3">APW11</strain>
    </source>
</reference>
<dbReference type="SMART" id="SM00240">
    <property type="entry name" value="FHA"/>
    <property type="match status" value="1"/>
</dbReference>
<proteinExistence type="predicted"/>
<dbReference type="CDD" id="cd00060">
    <property type="entry name" value="FHA"/>
    <property type="match status" value="1"/>
</dbReference>
<dbReference type="RefSeq" id="WP_315650815.1">
    <property type="nucleotide sequence ID" value="NZ_JAVXZY010000005.1"/>
</dbReference>
<dbReference type="InterPro" id="IPR008984">
    <property type="entry name" value="SMAD_FHA_dom_sf"/>
</dbReference>
<dbReference type="Pfam" id="PF00498">
    <property type="entry name" value="FHA"/>
    <property type="match status" value="1"/>
</dbReference>
<feature type="transmembrane region" description="Helical" evidence="1">
    <location>
        <begin position="122"/>
        <end position="140"/>
    </location>
</feature>
<dbReference type="EMBL" id="JAVXZY010000005">
    <property type="protein sequence ID" value="MDT9000253.1"/>
    <property type="molecule type" value="Genomic_DNA"/>
</dbReference>
<feature type="domain" description="FHA" evidence="2">
    <location>
        <begin position="27"/>
        <end position="76"/>
    </location>
</feature>
<dbReference type="SUPFAM" id="SSF49879">
    <property type="entry name" value="SMAD/FHA domain"/>
    <property type="match status" value="1"/>
</dbReference>